<evidence type="ECO:0000313" key="11">
    <source>
        <dbReference type="Proteomes" id="UP000829647"/>
    </source>
</evidence>
<proteinExistence type="predicted"/>
<feature type="transmembrane region" description="Helical" evidence="8">
    <location>
        <begin position="135"/>
        <end position="154"/>
    </location>
</feature>
<keyword evidence="3 10" id="KW-0328">Glycosyltransferase</keyword>
<dbReference type="Proteomes" id="UP000829647">
    <property type="component" value="Chromosome"/>
</dbReference>
<keyword evidence="6 8" id="KW-1133">Transmembrane helix</keyword>
<dbReference type="GO" id="GO:0016757">
    <property type="term" value="F:glycosyltransferase activity"/>
    <property type="evidence" value="ECO:0007669"/>
    <property type="project" value="UniProtKB-KW"/>
</dbReference>
<organism evidence="10 11">
    <name type="scientific">Hymenobacter sublimis</name>
    <dbReference type="NCBI Taxonomy" id="2933777"/>
    <lineage>
        <taxon>Bacteria</taxon>
        <taxon>Pseudomonadati</taxon>
        <taxon>Bacteroidota</taxon>
        <taxon>Cytophagia</taxon>
        <taxon>Cytophagales</taxon>
        <taxon>Hymenobacteraceae</taxon>
        <taxon>Hymenobacter</taxon>
    </lineage>
</organism>
<feature type="domain" description="Glycosyltransferase RgtA/B/C/D-like" evidence="9">
    <location>
        <begin position="88"/>
        <end position="236"/>
    </location>
</feature>
<dbReference type="RefSeq" id="WP_247976706.1">
    <property type="nucleotide sequence ID" value="NZ_CP095848.1"/>
</dbReference>
<feature type="transmembrane region" description="Helical" evidence="8">
    <location>
        <begin position="316"/>
        <end position="335"/>
    </location>
</feature>
<evidence type="ECO:0000313" key="10">
    <source>
        <dbReference type="EMBL" id="UPL50731.1"/>
    </source>
</evidence>
<accession>A0ABY4JE69</accession>
<feature type="transmembrane region" description="Helical" evidence="8">
    <location>
        <begin position="35"/>
        <end position="53"/>
    </location>
</feature>
<feature type="transmembrane region" description="Helical" evidence="8">
    <location>
        <begin position="109"/>
        <end position="129"/>
    </location>
</feature>
<keyword evidence="11" id="KW-1185">Reference proteome</keyword>
<dbReference type="EC" id="2.4.-.-" evidence="10"/>
<keyword evidence="7 8" id="KW-0472">Membrane</keyword>
<evidence type="ECO:0000256" key="2">
    <source>
        <dbReference type="ARBA" id="ARBA00022475"/>
    </source>
</evidence>
<evidence type="ECO:0000256" key="3">
    <source>
        <dbReference type="ARBA" id="ARBA00022676"/>
    </source>
</evidence>
<evidence type="ECO:0000256" key="4">
    <source>
        <dbReference type="ARBA" id="ARBA00022679"/>
    </source>
</evidence>
<feature type="transmembrane region" description="Helical" evidence="8">
    <location>
        <begin position="228"/>
        <end position="249"/>
    </location>
</feature>
<dbReference type="PANTHER" id="PTHR33908:SF3">
    <property type="entry name" value="UNDECAPRENYL PHOSPHATE-ALPHA-4-AMINO-4-DEOXY-L-ARABINOSE ARABINOSYL TRANSFERASE"/>
    <property type="match status" value="1"/>
</dbReference>
<dbReference type="PANTHER" id="PTHR33908">
    <property type="entry name" value="MANNOSYLTRANSFERASE YKCB-RELATED"/>
    <property type="match status" value="1"/>
</dbReference>
<evidence type="ECO:0000256" key="1">
    <source>
        <dbReference type="ARBA" id="ARBA00004651"/>
    </source>
</evidence>
<protein>
    <submittedName>
        <fullName evidence="10">Glycosyltransferase family 39 protein</fullName>
        <ecNumber evidence="10">2.4.-.-</ecNumber>
    </submittedName>
</protein>
<sequence length="570" mass="65755">MLAPFKSTTAALPAWRAEPAATLRPRAGTRPDVTWLLYGLLLLGVGIRLFHFLNNRSFFIDELYLNVNTINMGFWELATQPFQYEQKAPIGYLWVSRLSVLLFGKREMALRLFPLLCGVGTLGVFTLIARHYLKTWGAVVAVGILALSPACIYHSVEAKQYSTELFMATLCLWLYIRFHKSASLPALLTWGVLGAIILWFSFSAIFVLASIAIAVSGRWVLTTRWRQFALYLIPFSLWLVSFGVQYVLIISKYPQSSWLIDFFAKVYDGFMPLPPTSVKDVVWYAQRPYNLLVHPLGVLLTLDGDLAPWQESKWRYLFKMGWLPAGLLLSGMVVLFKRNRTLFFCLFLPLVFAMLASGVKMYPFYARFVLFLAPALVLFIGLGVDGLQELLARRRALFYTVVALLFLPLCINTGRQLANPDMFMNYEDNRGPLLYINAHYQPGDVVYVFWNMTHAYQYYKEAYQLPFTAVQGHNLKNDVRSSAEFMQKMRADIPDLKGKKRLWFVFDYLNRNAIGEYVGQPAWYHTQYFYATTEMQNLFNQFGRKVDELHSKPYNKYPHTVVLYELNQQQ</sequence>
<dbReference type="Pfam" id="PF13231">
    <property type="entry name" value="PMT_2"/>
    <property type="match status" value="1"/>
</dbReference>
<evidence type="ECO:0000256" key="7">
    <source>
        <dbReference type="ARBA" id="ARBA00023136"/>
    </source>
</evidence>
<gene>
    <name evidence="10" type="ORF">MWH26_07465</name>
</gene>
<dbReference type="EMBL" id="CP095848">
    <property type="protein sequence ID" value="UPL50731.1"/>
    <property type="molecule type" value="Genomic_DNA"/>
</dbReference>
<feature type="transmembrane region" description="Helical" evidence="8">
    <location>
        <begin position="396"/>
        <end position="414"/>
    </location>
</feature>
<name>A0ABY4JE69_9BACT</name>
<reference evidence="10 11" key="1">
    <citation type="submission" date="2022-04" db="EMBL/GenBank/DDBJ databases">
        <title>Hymenobacter sp. isolated from the air.</title>
        <authorList>
            <person name="Won M."/>
            <person name="Lee C.-M."/>
            <person name="Woen H.-Y."/>
            <person name="Kwon S.-W."/>
        </authorList>
    </citation>
    <scope>NUCLEOTIDE SEQUENCE [LARGE SCALE GENOMIC DNA]</scope>
    <source>
        <strain evidence="11">5516 S-25</strain>
    </source>
</reference>
<feature type="transmembrane region" description="Helical" evidence="8">
    <location>
        <begin position="190"/>
        <end position="216"/>
    </location>
</feature>
<evidence type="ECO:0000256" key="8">
    <source>
        <dbReference type="SAM" id="Phobius"/>
    </source>
</evidence>
<keyword evidence="4 10" id="KW-0808">Transferase</keyword>
<keyword evidence="5 8" id="KW-0812">Transmembrane</keyword>
<evidence type="ECO:0000256" key="5">
    <source>
        <dbReference type="ARBA" id="ARBA00022692"/>
    </source>
</evidence>
<evidence type="ECO:0000259" key="9">
    <source>
        <dbReference type="Pfam" id="PF13231"/>
    </source>
</evidence>
<evidence type="ECO:0000256" key="6">
    <source>
        <dbReference type="ARBA" id="ARBA00022989"/>
    </source>
</evidence>
<comment type="subcellular location">
    <subcellularLocation>
        <location evidence="1">Cell membrane</location>
        <topology evidence="1">Multi-pass membrane protein</topology>
    </subcellularLocation>
</comment>
<dbReference type="InterPro" id="IPR050297">
    <property type="entry name" value="LipidA_mod_glycosyltrf_83"/>
</dbReference>
<feature type="transmembrane region" description="Helical" evidence="8">
    <location>
        <begin position="342"/>
        <end position="359"/>
    </location>
</feature>
<keyword evidence="2" id="KW-1003">Cell membrane</keyword>
<dbReference type="InterPro" id="IPR038731">
    <property type="entry name" value="RgtA/B/C-like"/>
</dbReference>
<feature type="transmembrane region" description="Helical" evidence="8">
    <location>
        <begin position="365"/>
        <end position="384"/>
    </location>
</feature>